<dbReference type="InterPro" id="IPR037185">
    <property type="entry name" value="EmrE-like"/>
</dbReference>
<dbReference type="Pfam" id="PF00892">
    <property type="entry name" value="EamA"/>
    <property type="match status" value="1"/>
</dbReference>
<feature type="transmembrane region" description="Helical" evidence="1">
    <location>
        <begin position="259"/>
        <end position="277"/>
    </location>
</feature>
<evidence type="ECO:0000256" key="1">
    <source>
        <dbReference type="SAM" id="Phobius"/>
    </source>
</evidence>
<keyword evidence="4" id="KW-1185">Reference proteome</keyword>
<keyword evidence="1" id="KW-0472">Membrane</keyword>
<dbReference type="EMBL" id="FMZV01000016">
    <property type="protein sequence ID" value="SDE24039.1"/>
    <property type="molecule type" value="Genomic_DNA"/>
</dbReference>
<organism evidence="3 4">
    <name type="scientific">Ruegeria marina</name>
    <dbReference type="NCBI Taxonomy" id="639004"/>
    <lineage>
        <taxon>Bacteria</taxon>
        <taxon>Pseudomonadati</taxon>
        <taxon>Pseudomonadota</taxon>
        <taxon>Alphaproteobacteria</taxon>
        <taxon>Rhodobacterales</taxon>
        <taxon>Roseobacteraceae</taxon>
        <taxon>Ruegeria</taxon>
    </lineage>
</organism>
<feature type="transmembrane region" description="Helical" evidence="1">
    <location>
        <begin position="80"/>
        <end position="110"/>
    </location>
</feature>
<evidence type="ECO:0000313" key="3">
    <source>
        <dbReference type="EMBL" id="SDE24039.1"/>
    </source>
</evidence>
<feature type="transmembrane region" description="Helical" evidence="1">
    <location>
        <begin position="6"/>
        <end position="23"/>
    </location>
</feature>
<feature type="domain" description="EamA" evidence="2">
    <location>
        <begin position="4"/>
        <end position="135"/>
    </location>
</feature>
<keyword evidence="1" id="KW-1133">Transmembrane helix</keyword>
<dbReference type="SUPFAM" id="SSF103481">
    <property type="entry name" value="Multidrug resistance efflux transporter EmrE"/>
    <property type="match status" value="2"/>
</dbReference>
<dbReference type="AlphaFoldDB" id="A0A1G7BAC7"/>
<name>A0A1G7BAC7_9RHOB</name>
<feature type="transmembrane region" description="Helical" evidence="1">
    <location>
        <begin position="181"/>
        <end position="200"/>
    </location>
</feature>
<dbReference type="STRING" id="639004.SAMN04488239_11631"/>
<reference evidence="4" key="1">
    <citation type="submission" date="2016-10" db="EMBL/GenBank/DDBJ databases">
        <authorList>
            <person name="Varghese N."/>
            <person name="Submissions S."/>
        </authorList>
    </citation>
    <scope>NUCLEOTIDE SEQUENCE [LARGE SCALE GENOMIC DNA]</scope>
    <source>
        <strain evidence="4">CGMCC 1.9108</strain>
    </source>
</reference>
<dbReference type="InterPro" id="IPR000620">
    <property type="entry name" value="EamA_dom"/>
</dbReference>
<protein>
    <submittedName>
        <fullName evidence="3">S-adenosylmethionine uptake transporter</fullName>
    </submittedName>
</protein>
<evidence type="ECO:0000259" key="2">
    <source>
        <dbReference type="Pfam" id="PF00892"/>
    </source>
</evidence>
<feature type="transmembrane region" description="Helical" evidence="1">
    <location>
        <begin position="35"/>
        <end position="60"/>
    </location>
</feature>
<feature type="transmembrane region" description="Helical" evidence="1">
    <location>
        <begin position="122"/>
        <end position="139"/>
    </location>
</feature>
<keyword evidence="1" id="KW-0812">Transmembrane</keyword>
<dbReference type="Proteomes" id="UP000199628">
    <property type="component" value="Unassembled WGS sequence"/>
</dbReference>
<feature type="transmembrane region" description="Helical" evidence="1">
    <location>
        <begin position="283"/>
        <end position="301"/>
    </location>
</feature>
<dbReference type="PANTHER" id="PTHR22911">
    <property type="entry name" value="ACYL-MALONYL CONDENSING ENZYME-RELATED"/>
    <property type="match status" value="1"/>
</dbReference>
<accession>A0A1G7BAC7</accession>
<proteinExistence type="predicted"/>
<sequence>MGTAGILYILAGMTAISVNDMLIKQLSGNYPLHQIVFVRSGVGILFSLILVQAEGGLSILKTRQPFLHLLRGLLVVVSNMTYFVALAVMPLADATALFFAAPLFITLLSIPVLGERVGPMRMGAVVVGFGGVILMQRPWEGAGSLEVSRLVLLLPVISALTYALLQLMTRKLGATTRASVLAVYIQAMFILVSALFFIVAGDGRYTDGVTDASLIFLLRAWVWPSEGDWFYLIGLGLNSAVIGYCLAQAYRLADAATVAPFEYIGLPLAVLWGWLIWSDLPDWEVWAGMALIAGAGLFVFFRERTKARVIARAEVKARY</sequence>
<evidence type="ECO:0000313" key="4">
    <source>
        <dbReference type="Proteomes" id="UP000199628"/>
    </source>
</evidence>
<gene>
    <name evidence="3" type="ORF">SAMN04488239_11631</name>
</gene>
<dbReference type="GO" id="GO:0016020">
    <property type="term" value="C:membrane"/>
    <property type="evidence" value="ECO:0007669"/>
    <property type="project" value="InterPro"/>
</dbReference>
<feature type="transmembrane region" description="Helical" evidence="1">
    <location>
        <begin position="229"/>
        <end position="247"/>
    </location>
</feature>
<dbReference type="PANTHER" id="PTHR22911:SF103">
    <property type="entry name" value="BLR2811 PROTEIN"/>
    <property type="match status" value="1"/>
</dbReference>
<feature type="transmembrane region" description="Helical" evidence="1">
    <location>
        <begin position="151"/>
        <end position="169"/>
    </location>
</feature>